<proteinExistence type="predicted"/>
<reference evidence="1" key="1">
    <citation type="submission" date="2021-04" db="EMBL/GenBank/DDBJ databases">
        <authorList>
            <person name="Chebbi M.A.C M."/>
        </authorList>
    </citation>
    <scope>NUCLEOTIDE SEQUENCE</scope>
</reference>
<evidence type="ECO:0000313" key="2">
    <source>
        <dbReference type="Proteomes" id="UP000786811"/>
    </source>
</evidence>
<evidence type="ECO:0000313" key="1">
    <source>
        <dbReference type="EMBL" id="CAG5073809.1"/>
    </source>
</evidence>
<dbReference type="Proteomes" id="UP000786811">
    <property type="component" value="Unassembled WGS sequence"/>
</dbReference>
<gene>
    <name evidence="1" type="ORF">HICCMSTLAB_LOCUS615</name>
</gene>
<comment type="caution">
    <text evidence="1">The sequence shown here is derived from an EMBL/GenBank/DDBJ whole genome shotgun (WGS) entry which is preliminary data.</text>
</comment>
<accession>A0A8J2EFN2</accession>
<protein>
    <submittedName>
        <fullName evidence="1">Uncharacterized protein</fullName>
    </submittedName>
</protein>
<dbReference type="AlphaFoldDB" id="A0A8J2EFN2"/>
<name>A0A8J2EFN2_COTCN</name>
<keyword evidence="2" id="KW-1185">Reference proteome</keyword>
<sequence>MGKISFWTLRMIESSMSNSSTSYLVKCWINVISKLNFGDRSNTLISESNSKSNDSLLR</sequence>
<dbReference type="EMBL" id="CAJNRD030001114">
    <property type="protein sequence ID" value="CAG5073809.1"/>
    <property type="molecule type" value="Genomic_DNA"/>
</dbReference>
<organism evidence="1 2">
    <name type="scientific">Cotesia congregata</name>
    <name type="common">Parasitoid wasp</name>
    <name type="synonym">Apanteles congregatus</name>
    <dbReference type="NCBI Taxonomy" id="51543"/>
    <lineage>
        <taxon>Eukaryota</taxon>
        <taxon>Metazoa</taxon>
        <taxon>Ecdysozoa</taxon>
        <taxon>Arthropoda</taxon>
        <taxon>Hexapoda</taxon>
        <taxon>Insecta</taxon>
        <taxon>Pterygota</taxon>
        <taxon>Neoptera</taxon>
        <taxon>Endopterygota</taxon>
        <taxon>Hymenoptera</taxon>
        <taxon>Apocrita</taxon>
        <taxon>Ichneumonoidea</taxon>
        <taxon>Braconidae</taxon>
        <taxon>Microgastrinae</taxon>
        <taxon>Cotesia</taxon>
    </lineage>
</organism>